<keyword evidence="1" id="KW-0472">Membrane</keyword>
<proteinExistence type="predicted"/>
<sequence>MCKNNGWIYLIVYFIMFPLGFQGAKLLDRWLNDINEQISGMHIFYLWLLVVGILAALFLLAMLLLHRRLVMIYPACPWLSSAVCAFHMILGILISIFAPAQILFVLFGYMFSTRYVILLVMLFTFLVTNLTAGRRLCILSSKKPK</sequence>
<name>A0A923NCB2_9FIRM</name>
<feature type="transmembrane region" description="Helical" evidence="1">
    <location>
        <begin position="115"/>
        <end position="133"/>
    </location>
</feature>
<dbReference type="Proteomes" id="UP000644115">
    <property type="component" value="Unassembled WGS sequence"/>
</dbReference>
<organism evidence="2 3">
    <name type="scientific">Lentihominibacter faecis</name>
    <dbReference type="NCBI Taxonomy" id="2764712"/>
    <lineage>
        <taxon>Bacteria</taxon>
        <taxon>Bacillati</taxon>
        <taxon>Bacillota</taxon>
        <taxon>Clostridia</taxon>
        <taxon>Peptostreptococcales</taxon>
        <taxon>Anaerovoracaceae</taxon>
        <taxon>Lentihominibacter</taxon>
    </lineage>
</organism>
<evidence type="ECO:0000313" key="2">
    <source>
        <dbReference type="EMBL" id="MBC5999571.1"/>
    </source>
</evidence>
<comment type="caution">
    <text evidence="2">The sequence shown here is derived from an EMBL/GenBank/DDBJ whole genome shotgun (WGS) entry which is preliminary data.</text>
</comment>
<feature type="transmembrane region" description="Helical" evidence="1">
    <location>
        <begin position="7"/>
        <end position="24"/>
    </location>
</feature>
<gene>
    <name evidence="2" type="ORF">H8876_06125</name>
</gene>
<feature type="transmembrane region" description="Helical" evidence="1">
    <location>
        <begin position="44"/>
        <end position="66"/>
    </location>
</feature>
<keyword evidence="1" id="KW-1133">Transmembrane helix</keyword>
<evidence type="ECO:0000313" key="3">
    <source>
        <dbReference type="Proteomes" id="UP000644115"/>
    </source>
</evidence>
<dbReference type="RefSeq" id="WP_249286993.1">
    <property type="nucleotide sequence ID" value="NZ_JACRWC010000075.1"/>
</dbReference>
<reference evidence="2" key="1">
    <citation type="submission" date="2020-08" db="EMBL/GenBank/DDBJ databases">
        <authorList>
            <person name="Liu C."/>
            <person name="Sun Q."/>
        </authorList>
    </citation>
    <scope>NUCLEOTIDE SEQUENCE</scope>
    <source>
        <strain evidence="2">BX16</strain>
    </source>
</reference>
<keyword evidence="1" id="KW-0812">Transmembrane</keyword>
<dbReference type="AlphaFoldDB" id="A0A923NCB2"/>
<evidence type="ECO:0000256" key="1">
    <source>
        <dbReference type="SAM" id="Phobius"/>
    </source>
</evidence>
<dbReference type="EMBL" id="JACRWC010000075">
    <property type="protein sequence ID" value="MBC5999571.1"/>
    <property type="molecule type" value="Genomic_DNA"/>
</dbReference>
<protein>
    <submittedName>
        <fullName evidence="2">Uncharacterized protein</fullName>
    </submittedName>
</protein>
<feature type="transmembrane region" description="Helical" evidence="1">
    <location>
        <begin position="78"/>
        <end position="109"/>
    </location>
</feature>
<keyword evidence="3" id="KW-1185">Reference proteome</keyword>
<accession>A0A923NCB2</accession>